<evidence type="ECO:0000313" key="2">
    <source>
        <dbReference type="Proteomes" id="UP000282028"/>
    </source>
</evidence>
<dbReference type="EMBL" id="RHHR01000019">
    <property type="protein sequence ID" value="RNB73392.1"/>
    <property type="molecule type" value="Genomic_DNA"/>
</dbReference>
<dbReference type="AlphaFoldDB" id="A0A3M8CCC0"/>
<organism evidence="1 2">
    <name type="scientific">Brevibacillus invocatus</name>
    <dbReference type="NCBI Taxonomy" id="173959"/>
    <lineage>
        <taxon>Bacteria</taxon>
        <taxon>Bacillati</taxon>
        <taxon>Bacillota</taxon>
        <taxon>Bacilli</taxon>
        <taxon>Bacillales</taxon>
        <taxon>Paenibacillaceae</taxon>
        <taxon>Brevibacillus</taxon>
    </lineage>
</organism>
<reference evidence="1 2" key="1">
    <citation type="submission" date="2018-10" db="EMBL/GenBank/DDBJ databases">
        <title>Phylogenomics of Brevibacillus.</title>
        <authorList>
            <person name="Dunlap C."/>
        </authorList>
    </citation>
    <scope>NUCLEOTIDE SEQUENCE [LARGE SCALE GENOMIC DNA]</scope>
    <source>
        <strain evidence="1 2">JCM 12215</strain>
    </source>
</reference>
<accession>A0A3M8CCC0</accession>
<keyword evidence="2" id="KW-1185">Reference proteome</keyword>
<dbReference type="Proteomes" id="UP000282028">
    <property type="component" value="Unassembled WGS sequence"/>
</dbReference>
<proteinExistence type="predicted"/>
<comment type="caution">
    <text evidence="1">The sequence shown here is derived from an EMBL/GenBank/DDBJ whole genome shotgun (WGS) entry which is preliminary data.</text>
</comment>
<sequence length="73" mass="7894">MAHISPVQHLPFPGTPLFLKLTAGIGSMISLQTVQGEIEGTLTGVESGFVTVRIDENTELHVVFSTVISFSFY</sequence>
<gene>
    <name evidence="1" type="ORF">EDM52_12905</name>
</gene>
<evidence type="ECO:0000313" key="1">
    <source>
        <dbReference type="EMBL" id="RNB73392.1"/>
    </source>
</evidence>
<protein>
    <submittedName>
        <fullName evidence="1">DUF2642 domain-containing protein</fullName>
    </submittedName>
</protein>
<name>A0A3M8CCC0_9BACL</name>